<name>A0AAF0U7Z4_SOLVR</name>
<dbReference type="AlphaFoldDB" id="A0AAF0U7Z4"/>
<organism evidence="3 4">
    <name type="scientific">Solanum verrucosum</name>
    <dbReference type="NCBI Taxonomy" id="315347"/>
    <lineage>
        <taxon>Eukaryota</taxon>
        <taxon>Viridiplantae</taxon>
        <taxon>Streptophyta</taxon>
        <taxon>Embryophyta</taxon>
        <taxon>Tracheophyta</taxon>
        <taxon>Spermatophyta</taxon>
        <taxon>Magnoliopsida</taxon>
        <taxon>eudicotyledons</taxon>
        <taxon>Gunneridae</taxon>
        <taxon>Pentapetalae</taxon>
        <taxon>asterids</taxon>
        <taxon>lamiids</taxon>
        <taxon>Solanales</taxon>
        <taxon>Solanaceae</taxon>
        <taxon>Solanoideae</taxon>
        <taxon>Solaneae</taxon>
        <taxon>Solanum</taxon>
    </lineage>
</organism>
<dbReference type="PANTHER" id="PTHR46148">
    <property type="entry name" value="CHROMO DOMAIN-CONTAINING PROTEIN"/>
    <property type="match status" value="1"/>
</dbReference>
<evidence type="ECO:0000259" key="2">
    <source>
        <dbReference type="Pfam" id="PF24626"/>
    </source>
</evidence>
<evidence type="ECO:0000313" key="4">
    <source>
        <dbReference type="Proteomes" id="UP001234989"/>
    </source>
</evidence>
<evidence type="ECO:0000256" key="1">
    <source>
        <dbReference type="SAM" id="MobiDB-lite"/>
    </source>
</evidence>
<dbReference type="EMBL" id="CP133619">
    <property type="protein sequence ID" value="WMV40972.1"/>
    <property type="molecule type" value="Genomic_DNA"/>
</dbReference>
<evidence type="ECO:0000313" key="3">
    <source>
        <dbReference type="EMBL" id="WMV40972.1"/>
    </source>
</evidence>
<keyword evidence="4" id="KW-1185">Reference proteome</keyword>
<feature type="region of interest" description="Disordered" evidence="1">
    <location>
        <begin position="169"/>
        <end position="212"/>
    </location>
</feature>
<dbReference type="Pfam" id="PF24626">
    <property type="entry name" value="SH3_Tf2-1"/>
    <property type="match status" value="1"/>
</dbReference>
<protein>
    <recommendedName>
        <fullName evidence="2">Tf2-1-like SH3-like domain-containing protein</fullName>
    </recommendedName>
</protein>
<sequence length="212" mass="23815">MKGVMRFSKKAKLSFRYIGSYRISKRIGNVAYELELPSQIAAIHPEVASVKVLWRNQFVEEATWEAEGDMKNRYPHLFPFEEIPDQAPQPPPLVRTGESSTIAGEISLSLLPLPSSRLPPPFAFLFSSLLSLLPLVSSLRREWRDKSQPLSRLSNQQKLAVLSLSLNCSGQRAPSNQHQQPARRATTSPANSNQRDSQLRRATGETTAHQQQ</sequence>
<gene>
    <name evidence="3" type="ORF">MTR67_034357</name>
</gene>
<dbReference type="InterPro" id="IPR056924">
    <property type="entry name" value="SH3_Tf2-1"/>
</dbReference>
<feature type="compositionally biased region" description="Polar residues" evidence="1">
    <location>
        <begin position="169"/>
        <end position="196"/>
    </location>
</feature>
<reference evidence="3" key="1">
    <citation type="submission" date="2023-08" db="EMBL/GenBank/DDBJ databases">
        <title>A de novo genome assembly of Solanum verrucosum Schlechtendal, a Mexican diploid species geographically isolated from the other diploid A-genome species in potato relatives.</title>
        <authorList>
            <person name="Hosaka K."/>
        </authorList>
    </citation>
    <scope>NUCLEOTIDE SEQUENCE</scope>
    <source>
        <tissue evidence="3">Young leaves</tissue>
    </source>
</reference>
<feature type="domain" description="Tf2-1-like SH3-like" evidence="2">
    <location>
        <begin position="5"/>
        <end position="50"/>
    </location>
</feature>
<proteinExistence type="predicted"/>
<accession>A0AAF0U7Z4</accession>
<dbReference type="PANTHER" id="PTHR46148:SF56">
    <property type="entry name" value="RETROTRANSPOSON PROTEIN"/>
    <property type="match status" value="1"/>
</dbReference>
<dbReference type="Proteomes" id="UP001234989">
    <property type="component" value="Chromosome 8"/>
</dbReference>